<evidence type="ECO:0000313" key="3">
    <source>
        <dbReference type="Proteomes" id="UP000030004"/>
    </source>
</evidence>
<dbReference type="PRINTS" id="PR00111">
    <property type="entry name" value="ABHYDROLASE"/>
</dbReference>
<gene>
    <name evidence="2" type="ORF">ATO9_20655</name>
</gene>
<organism evidence="2 3">
    <name type="scientific">Pseudooceanicola atlanticus</name>
    <dbReference type="NCBI Taxonomy" id="1461694"/>
    <lineage>
        <taxon>Bacteria</taxon>
        <taxon>Pseudomonadati</taxon>
        <taxon>Pseudomonadota</taxon>
        <taxon>Alphaproteobacteria</taxon>
        <taxon>Rhodobacterales</taxon>
        <taxon>Paracoccaceae</taxon>
        <taxon>Pseudooceanicola</taxon>
    </lineage>
</organism>
<dbReference type="Pfam" id="PF12697">
    <property type="entry name" value="Abhydrolase_6"/>
    <property type="match status" value="1"/>
</dbReference>
<proteinExistence type="predicted"/>
<dbReference type="SUPFAM" id="SSF53474">
    <property type="entry name" value="alpha/beta-Hydrolases"/>
    <property type="match status" value="1"/>
</dbReference>
<keyword evidence="3" id="KW-1185">Reference proteome</keyword>
<dbReference type="STRING" id="1461694.ATO9_20655"/>
<dbReference type="EMBL" id="AQQX01000016">
    <property type="protein sequence ID" value="KGM46943.1"/>
    <property type="molecule type" value="Genomic_DNA"/>
</dbReference>
<dbReference type="InterPro" id="IPR050266">
    <property type="entry name" value="AB_hydrolase_sf"/>
</dbReference>
<dbReference type="RefSeq" id="WP_043753764.1">
    <property type="nucleotide sequence ID" value="NZ_AQQX01000016.1"/>
</dbReference>
<dbReference type="GO" id="GO:0016020">
    <property type="term" value="C:membrane"/>
    <property type="evidence" value="ECO:0007669"/>
    <property type="project" value="TreeGrafter"/>
</dbReference>
<reference evidence="2 3" key="1">
    <citation type="journal article" date="2015" name="Antonie Van Leeuwenhoek">
        <title>Pseudooceanicola atlanticus gen. nov. sp. nov., isolated from surface seawater of the Atlantic Ocean and reclassification of Oceanicola batsensis, Oceanicola marinus, Oceanicola nitratireducens, Oceanicola nanhaiensis, Oceanicola antarcticus and Oceanicola flagellatus, as Pseudooceanicola batsensis comb. nov., Pseudooceanicola marinus comb. nov., Pseudooceanicola nitratireducens comb. nov., Pseudooceanicola nanhaiensis comb. nov., Pseudooceanicola antarcticus comb. nov., and Pseudooceanicola flagellatus comb. nov.</title>
        <authorList>
            <person name="Lai Q."/>
            <person name="Li G."/>
            <person name="Liu X."/>
            <person name="Du Y."/>
            <person name="Sun F."/>
            <person name="Shao Z."/>
        </authorList>
    </citation>
    <scope>NUCLEOTIDE SEQUENCE [LARGE SCALE GENOMIC DNA]</scope>
    <source>
        <strain evidence="2 3">22II-s11g</strain>
    </source>
</reference>
<sequence>MQMPVVPLPPELSQPDAQLDQLRDTARSIWSGPEGARIHWAEWGPRDAPVMVMLHGAYGSWPHFVRNINAFSHDHRVLIPDIPGYGRSDTPPAPVRLVDIAAHIARALDEVIGPDTPYRLVGFSFGGGLSGPLLLEHPGRQTHVLLGAPAGIAPPATPAMVSVRNRTGDDLIAAQRANLQSIMLKRPESVTPLALRIQHECTAMARLRVERVDWGPGLIVSVPGYKGNLTCVWGDSDSFVDPAELPDRPARIRAMNPAADTHILPETGHWMQFEAAESFNAILRDLVSKPPV</sequence>
<dbReference type="Gene3D" id="3.40.50.1820">
    <property type="entry name" value="alpha/beta hydrolase"/>
    <property type="match status" value="1"/>
</dbReference>
<dbReference type="InterPro" id="IPR000073">
    <property type="entry name" value="AB_hydrolase_1"/>
</dbReference>
<dbReference type="AlphaFoldDB" id="A0A0A0EA53"/>
<protein>
    <recommendedName>
        <fullName evidence="1">AB hydrolase-1 domain-containing protein</fullName>
    </recommendedName>
</protein>
<dbReference type="eggNOG" id="COG0596">
    <property type="taxonomic scope" value="Bacteria"/>
</dbReference>
<feature type="domain" description="AB hydrolase-1" evidence="1">
    <location>
        <begin position="52"/>
        <end position="280"/>
    </location>
</feature>
<name>A0A0A0EA53_9RHOB</name>
<accession>A0A0A0EA53</accession>
<evidence type="ECO:0000259" key="1">
    <source>
        <dbReference type="Pfam" id="PF12697"/>
    </source>
</evidence>
<dbReference type="PANTHER" id="PTHR43798:SF33">
    <property type="entry name" value="HYDROLASE, PUTATIVE (AFU_ORTHOLOGUE AFUA_2G14860)-RELATED"/>
    <property type="match status" value="1"/>
</dbReference>
<dbReference type="Proteomes" id="UP000030004">
    <property type="component" value="Unassembled WGS sequence"/>
</dbReference>
<comment type="caution">
    <text evidence="2">The sequence shown here is derived from an EMBL/GenBank/DDBJ whole genome shotgun (WGS) entry which is preliminary data.</text>
</comment>
<dbReference type="InterPro" id="IPR029058">
    <property type="entry name" value="AB_hydrolase_fold"/>
</dbReference>
<dbReference type="PANTHER" id="PTHR43798">
    <property type="entry name" value="MONOACYLGLYCEROL LIPASE"/>
    <property type="match status" value="1"/>
</dbReference>
<dbReference type="OrthoDB" id="9804723at2"/>
<evidence type="ECO:0000313" key="2">
    <source>
        <dbReference type="EMBL" id="KGM46943.1"/>
    </source>
</evidence>